<feature type="transmembrane region" description="Helical" evidence="1">
    <location>
        <begin position="44"/>
        <end position="62"/>
    </location>
</feature>
<dbReference type="AlphaFoldDB" id="A0A1A9UGR7"/>
<protein>
    <submittedName>
        <fullName evidence="2">Uncharacterized protein</fullName>
    </submittedName>
</protein>
<dbReference type="VEuPathDB" id="VectorBase:GAUT004322"/>
<reference evidence="2" key="1">
    <citation type="submission" date="2020-05" db="UniProtKB">
        <authorList>
            <consortium name="EnsemblMetazoa"/>
        </authorList>
    </citation>
    <scope>IDENTIFICATION</scope>
    <source>
        <strain evidence="2">TTRI</strain>
    </source>
</reference>
<accession>A0A1A9UGR7</accession>
<name>A0A1A9UGR7_GLOAU</name>
<dbReference type="EnsemblMetazoa" id="GAUT004322-RA">
    <property type="protein sequence ID" value="GAUT004322-PA"/>
    <property type="gene ID" value="GAUT004322"/>
</dbReference>
<feature type="transmembrane region" description="Helical" evidence="1">
    <location>
        <begin position="101"/>
        <end position="123"/>
    </location>
</feature>
<feature type="transmembrane region" description="Helical" evidence="1">
    <location>
        <begin position="69"/>
        <end position="95"/>
    </location>
</feature>
<keyword evidence="1" id="KW-1133">Transmembrane helix</keyword>
<evidence type="ECO:0000313" key="3">
    <source>
        <dbReference type="Proteomes" id="UP000078200"/>
    </source>
</evidence>
<sequence>MHRITINTIARVQYNRSVPRRITSGLDMSSRSTMNTIVFDFVDGLRVAVVVLEVVVVIVVVVEGVVVEVVTVLVVGILFKVLLAVVVVVVVDIVVLGLDDVVNSIGCTVWSVVLVLVTLTGALKRYTPRYCKEDLLFYPMPDNYRLSLGEHHQWQYRLSGLDLPLPQIQFESPLPTPRC</sequence>
<dbReference type="Proteomes" id="UP000078200">
    <property type="component" value="Unassembled WGS sequence"/>
</dbReference>
<keyword evidence="3" id="KW-1185">Reference proteome</keyword>
<keyword evidence="1" id="KW-0812">Transmembrane</keyword>
<evidence type="ECO:0000256" key="1">
    <source>
        <dbReference type="SAM" id="Phobius"/>
    </source>
</evidence>
<proteinExistence type="predicted"/>
<organism evidence="2 3">
    <name type="scientific">Glossina austeni</name>
    <name type="common">Savannah tsetse fly</name>
    <dbReference type="NCBI Taxonomy" id="7395"/>
    <lineage>
        <taxon>Eukaryota</taxon>
        <taxon>Metazoa</taxon>
        <taxon>Ecdysozoa</taxon>
        <taxon>Arthropoda</taxon>
        <taxon>Hexapoda</taxon>
        <taxon>Insecta</taxon>
        <taxon>Pterygota</taxon>
        <taxon>Neoptera</taxon>
        <taxon>Endopterygota</taxon>
        <taxon>Diptera</taxon>
        <taxon>Brachycera</taxon>
        <taxon>Muscomorpha</taxon>
        <taxon>Hippoboscoidea</taxon>
        <taxon>Glossinidae</taxon>
        <taxon>Glossina</taxon>
    </lineage>
</organism>
<evidence type="ECO:0000313" key="2">
    <source>
        <dbReference type="EnsemblMetazoa" id="GAUT004322-PA"/>
    </source>
</evidence>
<keyword evidence="1" id="KW-0472">Membrane</keyword>